<dbReference type="CDD" id="cd02440">
    <property type="entry name" value="AdoMet_MTases"/>
    <property type="match status" value="1"/>
</dbReference>
<reference evidence="4" key="1">
    <citation type="submission" date="2016-10" db="EMBL/GenBank/DDBJ databases">
        <authorList>
            <person name="Varghese N."/>
            <person name="Submissions S."/>
        </authorList>
    </citation>
    <scope>NUCLEOTIDE SEQUENCE [LARGE SCALE GENOMIC DNA]</scope>
    <source>
        <strain evidence="4">DSM 4771</strain>
    </source>
</reference>
<dbReference type="InterPro" id="IPR048375">
    <property type="entry name" value="YtxK-like_N"/>
</dbReference>
<accession>A0A1G8VIY2</accession>
<dbReference type="Pfam" id="PF21106">
    <property type="entry name" value="YtxK_like"/>
    <property type="match status" value="1"/>
</dbReference>
<dbReference type="RefSeq" id="WP_093194422.1">
    <property type="nucleotide sequence ID" value="NZ_FNEV01000009.1"/>
</dbReference>
<feature type="domain" description="DNA methylase adenine-specific" evidence="1">
    <location>
        <begin position="94"/>
        <end position="300"/>
    </location>
</feature>
<dbReference type="SUPFAM" id="SSF53335">
    <property type="entry name" value="S-adenosyl-L-methionine-dependent methyltransferases"/>
    <property type="match status" value="1"/>
</dbReference>
<organism evidence="3 4">
    <name type="scientific">Salimicrobium halophilum</name>
    <dbReference type="NCBI Taxonomy" id="86666"/>
    <lineage>
        <taxon>Bacteria</taxon>
        <taxon>Bacillati</taxon>
        <taxon>Bacillota</taxon>
        <taxon>Bacilli</taxon>
        <taxon>Bacillales</taxon>
        <taxon>Bacillaceae</taxon>
        <taxon>Salimicrobium</taxon>
    </lineage>
</organism>
<dbReference type="OrthoDB" id="9788159at2"/>
<dbReference type="PIRSF" id="PIRSF026567">
    <property type="entry name" value="Adenine_mtase_bact_prd"/>
    <property type="match status" value="1"/>
</dbReference>
<dbReference type="InterPro" id="IPR052933">
    <property type="entry name" value="DNA_Protect_Modify"/>
</dbReference>
<dbReference type="Proteomes" id="UP000199225">
    <property type="component" value="Unassembled WGS sequence"/>
</dbReference>
<feature type="domain" description="YtxK-like N-terminal helical" evidence="2">
    <location>
        <begin position="7"/>
        <end position="85"/>
    </location>
</feature>
<dbReference type="PRINTS" id="PR00507">
    <property type="entry name" value="N12N6MTFRASE"/>
</dbReference>
<dbReference type="PANTHER" id="PTHR41313:SF1">
    <property type="entry name" value="DNA METHYLASE ADENINE-SPECIFIC DOMAIN-CONTAINING PROTEIN"/>
    <property type="match status" value="1"/>
</dbReference>
<dbReference type="InterPro" id="IPR016843">
    <property type="entry name" value="S-AdoMet-dep_Ade-MeTrfase_prd"/>
</dbReference>
<proteinExistence type="predicted"/>
<dbReference type="PANTHER" id="PTHR41313">
    <property type="entry name" value="ADENINE-SPECIFIC METHYLTRANSFERASE"/>
    <property type="match status" value="1"/>
</dbReference>
<keyword evidence="4" id="KW-1185">Reference proteome</keyword>
<evidence type="ECO:0000313" key="3">
    <source>
        <dbReference type="EMBL" id="SDJ65919.1"/>
    </source>
</evidence>
<keyword evidence="3" id="KW-0808">Transferase</keyword>
<dbReference type="Gene3D" id="1.10.150.470">
    <property type="match status" value="1"/>
</dbReference>
<protein>
    <submittedName>
        <fullName evidence="3">Site-specific DNA-methyltransferase (Adenine-specific)</fullName>
    </submittedName>
</protein>
<dbReference type="Gene3D" id="3.40.50.150">
    <property type="entry name" value="Vaccinia Virus protein VP39"/>
    <property type="match status" value="1"/>
</dbReference>
<dbReference type="GO" id="GO:0003677">
    <property type="term" value="F:DNA binding"/>
    <property type="evidence" value="ECO:0007669"/>
    <property type="project" value="InterPro"/>
</dbReference>
<dbReference type="InterPro" id="IPR029063">
    <property type="entry name" value="SAM-dependent_MTases_sf"/>
</dbReference>
<gene>
    <name evidence="3" type="ORF">SAMN04490247_2728</name>
</gene>
<dbReference type="STRING" id="86666.SAMN04490247_2728"/>
<dbReference type="AlphaFoldDB" id="A0A1G8VIY2"/>
<dbReference type="Pfam" id="PF02384">
    <property type="entry name" value="N6_Mtase"/>
    <property type="match status" value="1"/>
</dbReference>
<sequence length="331" mass="37623">MDQKNVEKLFTQVDEMATAVSEELNITYIEAVTETLDILYQGQVFEDYPEKLQVDIRNKWLGFNKNDYENEEIRKAIQLATLKGMKGATQQQHLLTPDAVATFIGYLVGKLTEFKEEDIRLFDPTCGSGNLLTAILNGVDKKVVPYGSEVDDTLIQLAVVQANLQKHNIEFFHQDSLQPFLLEPVDIVTADLPVGYYPDDVQASKYELKAEEGHSYAHHLLMEQSLTYLKEGGYGIFVVPNFLFESDQAQNLQKYLRDHAHVIGMLQLPEDLFKDEKFARSVFIVQKKKEGTKPPKQALLVKLPSFSSPEKTANIISQVNDWFTDYHAGKL</sequence>
<dbReference type="GO" id="GO:0032259">
    <property type="term" value="P:methylation"/>
    <property type="evidence" value="ECO:0007669"/>
    <property type="project" value="UniProtKB-KW"/>
</dbReference>
<evidence type="ECO:0000259" key="1">
    <source>
        <dbReference type="Pfam" id="PF02384"/>
    </source>
</evidence>
<dbReference type="EMBL" id="FNEV01000009">
    <property type="protein sequence ID" value="SDJ65919.1"/>
    <property type="molecule type" value="Genomic_DNA"/>
</dbReference>
<dbReference type="InterPro" id="IPR003356">
    <property type="entry name" value="DNA_methylase_A-5"/>
</dbReference>
<keyword evidence="3" id="KW-0489">Methyltransferase</keyword>
<evidence type="ECO:0000313" key="4">
    <source>
        <dbReference type="Proteomes" id="UP000199225"/>
    </source>
</evidence>
<evidence type="ECO:0000259" key="2">
    <source>
        <dbReference type="Pfam" id="PF21106"/>
    </source>
</evidence>
<dbReference type="GO" id="GO:0008170">
    <property type="term" value="F:N-methyltransferase activity"/>
    <property type="evidence" value="ECO:0007669"/>
    <property type="project" value="InterPro"/>
</dbReference>
<name>A0A1G8VIY2_9BACI</name>